<dbReference type="InterPro" id="IPR014710">
    <property type="entry name" value="RmlC-like_jellyroll"/>
</dbReference>
<protein>
    <recommendedName>
        <fullName evidence="3">HutD family protein</fullName>
    </recommendedName>
</protein>
<evidence type="ECO:0008006" key="3">
    <source>
        <dbReference type="Google" id="ProtNLM"/>
    </source>
</evidence>
<sequence length="184" mass="19756">MDLPLHLPASTYRTMPWKNGTGATDEIWLWPPRSDRDAFSIRISRAPILADGGFSAFAGADRVITLIEGTGLVLDFGHRREHLAPLAPFRFDTGLAPQGRPVGGPVRVFNVMADRNDWTIPDAAVLEKGTAEATGLTVLFALEAQQARTGGRLHDLARQDTLICGPGPLRRGGRALVVTLAPAG</sequence>
<dbReference type="PANTHER" id="PTHR37943">
    <property type="entry name" value="PROTEIN VES"/>
    <property type="match status" value="1"/>
</dbReference>
<dbReference type="SUPFAM" id="SSF51182">
    <property type="entry name" value="RmlC-like cupins"/>
    <property type="match status" value="1"/>
</dbReference>
<dbReference type="InterPro" id="IPR011051">
    <property type="entry name" value="RmlC_Cupin_sf"/>
</dbReference>
<reference evidence="1 2" key="1">
    <citation type="submission" date="2018-08" db="EMBL/GenBank/DDBJ databases">
        <title>Genomic Encyclopedia of Archaeal and Bacterial Type Strains, Phase II (KMG-II): from individual species to whole genera.</title>
        <authorList>
            <person name="Goeker M."/>
        </authorList>
    </citation>
    <scope>NUCLEOTIDE SEQUENCE [LARGE SCALE GENOMIC DNA]</scope>
    <source>
        <strain evidence="1 2">DSM 582</strain>
    </source>
</reference>
<evidence type="ECO:0000313" key="2">
    <source>
        <dbReference type="Proteomes" id="UP000256794"/>
    </source>
</evidence>
<name>A0AAQ0HLW2_PARVE</name>
<dbReference type="AlphaFoldDB" id="A0AAQ0HLW2"/>
<dbReference type="RefSeq" id="WP_052095857.1">
    <property type="nucleotide sequence ID" value="NZ_CP035286.1"/>
</dbReference>
<dbReference type="Gene3D" id="2.60.120.10">
    <property type="entry name" value="Jelly Rolls"/>
    <property type="match status" value="1"/>
</dbReference>
<dbReference type="PANTHER" id="PTHR37943:SF1">
    <property type="entry name" value="PROTEIN VES"/>
    <property type="match status" value="1"/>
</dbReference>
<accession>A0AAQ0HLW2</accession>
<dbReference type="InterPro" id="IPR010282">
    <property type="entry name" value="Uncharacterised_HutD/Ves"/>
</dbReference>
<dbReference type="EMBL" id="QUMX01000004">
    <property type="protein sequence ID" value="REG54320.1"/>
    <property type="molecule type" value="Genomic_DNA"/>
</dbReference>
<gene>
    <name evidence="1" type="ORF">ATH84_1004115</name>
</gene>
<keyword evidence="2" id="KW-1185">Reference proteome</keyword>
<proteinExistence type="predicted"/>
<dbReference type="Proteomes" id="UP000256794">
    <property type="component" value="Unassembled WGS sequence"/>
</dbReference>
<evidence type="ECO:0000313" key="1">
    <source>
        <dbReference type="EMBL" id="REG54320.1"/>
    </source>
</evidence>
<organism evidence="1 2">
    <name type="scientific">Paracoccus versutus</name>
    <name type="common">Thiobacillus versutus</name>
    <dbReference type="NCBI Taxonomy" id="34007"/>
    <lineage>
        <taxon>Bacteria</taxon>
        <taxon>Pseudomonadati</taxon>
        <taxon>Pseudomonadota</taxon>
        <taxon>Alphaproteobacteria</taxon>
        <taxon>Rhodobacterales</taxon>
        <taxon>Paracoccaceae</taxon>
        <taxon>Paracoccus</taxon>
    </lineage>
</organism>
<dbReference type="Pfam" id="PF05962">
    <property type="entry name" value="HutD"/>
    <property type="match status" value="1"/>
</dbReference>
<comment type="caution">
    <text evidence="1">The sequence shown here is derived from an EMBL/GenBank/DDBJ whole genome shotgun (WGS) entry which is preliminary data.</text>
</comment>